<name>A0A8J6NFH6_9CHLR</name>
<sequence length="231" mass="26289">MNRLVPRGSNFAYDIEVFVGIERYSHFQQREEIQNKLKTERNISISTGEISNLAKRFLGHLQCLHLSRSDELKRAMVRDGGYPLNIDATSEAGSGTLYVAYTDWRGWVLGSWRLTTERANQITPCLEETVERFGIPVAIMRDLGKAVIPATKNFVKDLDEDVTILSCHAHFLKDIGKDLLEPSYDELRKLLRSYGFKASLQRLIREWALTLVEVDPPILIPNNPSTLVLSN</sequence>
<gene>
    <name evidence="1" type="ORF">H8E29_00215</name>
</gene>
<dbReference type="Proteomes" id="UP000614469">
    <property type="component" value="Unassembled WGS sequence"/>
</dbReference>
<organism evidence="1 2">
    <name type="scientific">Candidatus Desulfolinea nitratireducens</name>
    <dbReference type="NCBI Taxonomy" id="2841698"/>
    <lineage>
        <taxon>Bacteria</taxon>
        <taxon>Bacillati</taxon>
        <taxon>Chloroflexota</taxon>
        <taxon>Anaerolineae</taxon>
        <taxon>Anaerolineales</taxon>
        <taxon>Anaerolineales incertae sedis</taxon>
        <taxon>Candidatus Desulfolinea</taxon>
    </lineage>
</organism>
<evidence type="ECO:0008006" key="3">
    <source>
        <dbReference type="Google" id="ProtNLM"/>
    </source>
</evidence>
<reference evidence="1 2" key="1">
    <citation type="submission" date="2020-08" db="EMBL/GenBank/DDBJ databases">
        <title>Bridging the membrane lipid divide: bacteria of the FCB group superphylum have the potential to synthesize archaeal ether lipids.</title>
        <authorList>
            <person name="Villanueva L."/>
            <person name="Von Meijenfeldt F.A.B."/>
            <person name="Westbye A.B."/>
            <person name="Yadav S."/>
            <person name="Hopmans E.C."/>
            <person name="Dutilh B.E."/>
            <person name="Sinninghe Damste J.S."/>
        </authorList>
    </citation>
    <scope>NUCLEOTIDE SEQUENCE [LARGE SCALE GENOMIC DNA]</scope>
    <source>
        <strain evidence="1">NIOZ-UU36</strain>
    </source>
</reference>
<protein>
    <recommendedName>
        <fullName evidence="3">Transposase</fullName>
    </recommendedName>
</protein>
<comment type="caution">
    <text evidence="1">The sequence shown here is derived from an EMBL/GenBank/DDBJ whole genome shotgun (WGS) entry which is preliminary data.</text>
</comment>
<evidence type="ECO:0000313" key="2">
    <source>
        <dbReference type="Proteomes" id="UP000614469"/>
    </source>
</evidence>
<accession>A0A8J6NFH6</accession>
<dbReference type="AlphaFoldDB" id="A0A8J6NFH6"/>
<proteinExistence type="predicted"/>
<dbReference type="EMBL" id="JACNJN010000014">
    <property type="protein sequence ID" value="MBC8333666.1"/>
    <property type="molecule type" value="Genomic_DNA"/>
</dbReference>
<evidence type="ECO:0000313" key="1">
    <source>
        <dbReference type="EMBL" id="MBC8333666.1"/>
    </source>
</evidence>